<keyword evidence="1" id="KW-0732">Signal</keyword>
<dbReference type="Pfam" id="PF02638">
    <property type="entry name" value="GHL10"/>
    <property type="match status" value="1"/>
</dbReference>
<reference evidence="3 4" key="1">
    <citation type="submission" date="2017-02" db="EMBL/GenBank/DDBJ databases">
        <title>Genome sequence of Microcystis aeruginosa KW.</title>
        <authorList>
            <person name="Oh H.-M."/>
            <person name="Ahn C.-Y."/>
            <person name="Jeong H."/>
            <person name="Srivastava A."/>
            <person name="Lee H.-G."/>
            <person name="Kang S.-R."/>
        </authorList>
    </citation>
    <scope>NUCLEOTIDE SEQUENCE [LARGE SCALE GENOMIC DNA]</scope>
    <source>
        <strain evidence="3 4">KW</strain>
    </source>
</reference>
<dbReference type="InterPro" id="IPR003790">
    <property type="entry name" value="GHL10"/>
</dbReference>
<dbReference type="PANTHER" id="PTHR43405">
    <property type="entry name" value="GLYCOSYL HYDROLASE DIGH"/>
    <property type="match status" value="1"/>
</dbReference>
<dbReference type="PANTHER" id="PTHR43405:SF1">
    <property type="entry name" value="GLYCOSYL HYDROLASE DIGH"/>
    <property type="match status" value="1"/>
</dbReference>
<evidence type="ECO:0000259" key="2">
    <source>
        <dbReference type="Pfam" id="PF02638"/>
    </source>
</evidence>
<feature type="domain" description="Glycosyl hydrolase-like 10" evidence="2">
    <location>
        <begin position="47"/>
        <end position="350"/>
    </location>
</feature>
<dbReference type="EMBL" id="MVGR01000004">
    <property type="protein sequence ID" value="OPF17159.1"/>
    <property type="molecule type" value="Genomic_DNA"/>
</dbReference>
<dbReference type="RefSeq" id="WP_079208104.1">
    <property type="nucleotide sequence ID" value="NZ_MVGR01000004.1"/>
</dbReference>
<name>A0A1V4BSH3_MICAE</name>
<proteinExistence type="predicted"/>
<evidence type="ECO:0000313" key="4">
    <source>
        <dbReference type="Proteomes" id="UP000189835"/>
    </source>
</evidence>
<dbReference type="InterPro" id="IPR017853">
    <property type="entry name" value="GH"/>
</dbReference>
<evidence type="ECO:0000313" key="3">
    <source>
        <dbReference type="EMBL" id="OPF17159.1"/>
    </source>
</evidence>
<organism evidence="3 4">
    <name type="scientific">Microcystis aeruginosa KW</name>
    <dbReference type="NCBI Taxonomy" id="1960155"/>
    <lineage>
        <taxon>Bacteria</taxon>
        <taxon>Bacillati</taxon>
        <taxon>Cyanobacteriota</taxon>
        <taxon>Cyanophyceae</taxon>
        <taxon>Oscillatoriophycideae</taxon>
        <taxon>Chroococcales</taxon>
        <taxon>Microcystaceae</taxon>
        <taxon>Microcystis</taxon>
    </lineage>
</organism>
<comment type="caution">
    <text evidence="3">The sequence shown here is derived from an EMBL/GenBank/DDBJ whole genome shotgun (WGS) entry which is preliminary data.</text>
</comment>
<dbReference type="AlphaFoldDB" id="A0A1V4BSH3"/>
<gene>
    <name evidence="3" type="ORF">B1L04_13910</name>
</gene>
<dbReference type="SUPFAM" id="SSF51445">
    <property type="entry name" value="(Trans)glycosidases"/>
    <property type="match status" value="1"/>
</dbReference>
<protein>
    <recommendedName>
        <fullName evidence="2">Glycosyl hydrolase-like 10 domain-containing protein</fullName>
    </recommendedName>
</protein>
<dbReference type="Gene3D" id="3.20.20.80">
    <property type="entry name" value="Glycosidases"/>
    <property type="match status" value="1"/>
</dbReference>
<accession>A0A1V4BSH3</accession>
<dbReference type="InterPro" id="IPR052177">
    <property type="entry name" value="Divisome_Glycosyl_Hydrolase"/>
</dbReference>
<dbReference type="Proteomes" id="UP000189835">
    <property type="component" value="Unassembled WGS sequence"/>
</dbReference>
<evidence type="ECO:0000256" key="1">
    <source>
        <dbReference type="ARBA" id="ARBA00022729"/>
    </source>
</evidence>
<sequence>MTFLIPTSTWRQILKKLPILLFLASFLIVLLLGYFSAAFSQSRDGDIRGVWITTNDTAMLMDRDKRQQAIEQLVNLNFNAIYPVVWNSGYALYPSAIAQREGIQPFVPTGAQGQDILAELVEQTRGRGLLVIPWFEFGFMAPPTSELALKHQDWLTQKRDGGTTWVGAAGEVVWLNPFRPEVQNFLRELVLEVVGQYDINGIQFDDHLSLPNEFGYDPYTIALYQQETEKTPPANPRDPEWTKWRADKITAFLANLKESIEAIKPNILLSIAPNPYEFAYNGHLQDWLGWVRQGLVDELIVQVYRPDLPSFLKQIERPEIEETQQTIPTGVGVLTGLRNRPIALPFIEEKVLAARQRGLGVIFFFYESLWQQALEPPETRKAAIQALFSQPITPRLPVVENIPLVSTPELIYRPELTPTPPPLAPDGIEIPVIPPPGS</sequence>